<sequence>MGAQTILVELYLCSSEMSRFLEMQTSWISSTETLWRNSYLCDMKRQGKITEKLDSFQMFGCVRPRVGLEREAIC</sequence>
<dbReference type="EMBL" id="ABEU02000024">
    <property type="status" value="NOT_ANNOTATED_CDS"/>
    <property type="molecule type" value="Genomic_DNA"/>
</dbReference>
<dbReference type="Proteomes" id="UP000006727">
    <property type="component" value="Chromosome 24"/>
</dbReference>
<organism evidence="1 2">
    <name type="scientific">Physcomitrium patens</name>
    <name type="common">Spreading-leaved earth moss</name>
    <name type="synonym">Physcomitrella patens</name>
    <dbReference type="NCBI Taxonomy" id="3218"/>
    <lineage>
        <taxon>Eukaryota</taxon>
        <taxon>Viridiplantae</taxon>
        <taxon>Streptophyta</taxon>
        <taxon>Embryophyta</taxon>
        <taxon>Bryophyta</taxon>
        <taxon>Bryophytina</taxon>
        <taxon>Bryopsida</taxon>
        <taxon>Funariidae</taxon>
        <taxon>Funariales</taxon>
        <taxon>Funariaceae</taxon>
        <taxon>Physcomitrium</taxon>
    </lineage>
</organism>
<evidence type="ECO:0000313" key="2">
    <source>
        <dbReference type="Proteomes" id="UP000006727"/>
    </source>
</evidence>
<dbReference type="AlphaFoldDB" id="A0A7I4CPI8"/>
<dbReference type="InParanoid" id="A0A7I4CPI8"/>
<name>A0A7I4CPI8_PHYPA</name>
<reference evidence="1 2" key="1">
    <citation type="journal article" date="2008" name="Science">
        <title>The Physcomitrella genome reveals evolutionary insights into the conquest of land by plants.</title>
        <authorList>
            <person name="Rensing S."/>
            <person name="Lang D."/>
            <person name="Zimmer A."/>
            <person name="Terry A."/>
            <person name="Salamov A."/>
            <person name="Shapiro H."/>
            <person name="Nishiyama T."/>
            <person name="Perroud P.-F."/>
            <person name="Lindquist E."/>
            <person name="Kamisugi Y."/>
            <person name="Tanahashi T."/>
            <person name="Sakakibara K."/>
            <person name="Fujita T."/>
            <person name="Oishi K."/>
            <person name="Shin-I T."/>
            <person name="Kuroki Y."/>
            <person name="Toyoda A."/>
            <person name="Suzuki Y."/>
            <person name="Hashimoto A."/>
            <person name="Yamaguchi K."/>
            <person name="Sugano A."/>
            <person name="Kohara Y."/>
            <person name="Fujiyama A."/>
            <person name="Anterola A."/>
            <person name="Aoki S."/>
            <person name="Ashton N."/>
            <person name="Barbazuk W.B."/>
            <person name="Barker E."/>
            <person name="Bennetzen J."/>
            <person name="Bezanilla M."/>
            <person name="Blankenship R."/>
            <person name="Cho S.H."/>
            <person name="Dutcher S."/>
            <person name="Estelle M."/>
            <person name="Fawcett J.A."/>
            <person name="Gundlach H."/>
            <person name="Hanada K."/>
            <person name="Heyl A."/>
            <person name="Hicks K.A."/>
            <person name="Hugh J."/>
            <person name="Lohr M."/>
            <person name="Mayer K."/>
            <person name="Melkozernov A."/>
            <person name="Murata T."/>
            <person name="Nelson D."/>
            <person name="Pils B."/>
            <person name="Prigge M."/>
            <person name="Reiss B."/>
            <person name="Renner T."/>
            <person name="Rombauts S."/>
            <person name="Rushton P."/>
            <person name="Sanderfoot A."/>
            <person name="Schween G."/>
            <person name="Shiu S.-H."/>
            <person name="Stueber K."/>
            <person name="Theodoulou F.L."/>
            <person name="Tu H."/>
            <person name="Van de Peer Y."/>
            <person name="Verrier P.J."/>
            <person name="Waters E."/>
            <person name="Wood A."/>
            <person name="Yang L."/>
            <person name="Cove D."/>
            <person name="Cuming A."/>
            <person name="Hasebe M."/>
            <person name="Lucas S."/>
            <person name="Mishler D.B."/>
            <person name="Reski R."/>
            <person name="Grigoriev I."/>
            <person name="Quatrano R.S."/>
            <person name="Boore J.L."/>
        </authorList>
    </citation>
    <scope>NUCLEOTIDE SEQUENCE [LARGE SCALE GENOMIC DNA]</scope>
    <source>
        <strain evidence="1 2">cv. Gransden 2004</strain>
    </source>
</reference>
<proteinExistence type="predicted"/>
<evidence type="ECO:0000313" key="1">
    <source>
        <dbReference type="EnsemblPlants" id="Pp3c24_5873V3.1"/>
    </source>
</evidence>
<keyword evidence="2" id="KW-1185">Reference proteome</keyword>
<reference evidence="1 2" key="2">
    <citation type="journal article" date="2018" name="Plant J.">
        <title>The Physcomitrella patens chromosome-scale assembly reveals moss genome structure and evolution.</title>
        <authorList>
            <person name="Lang D."/>
            <person name="Ullrich K.K."/>
            <person name="Murat F."/>
            <person name="Fuchs J."/>
            <person name="Jenkins J."/>
            <person name="Haas F.B."/>
            <person name="Piednoel M."/>
            <person name="Gundlach H."/>
            <person name="Van Bel M."/>
            <person name="Meyberg R."/>
            <person name="Vives C."/>
            <person name="Morata J."/>
            <person name="Symeonidi A."/>
            <person name="Hiss M."/>
            <person name="Muchero W."/>
            <person name="Kamisugi Y."/>
            <person name="Saleh O."/>
            <person name="Blanc G."/>
            <person name="Decker E.L."/>
            <person name="van Gessel N."/>
            <person name="Grimwood J."/>
            <person name="Hayes R.D."/>
            <person name="Graham S.W."/>
            <person name="Gunter L.E."/>
            <person name="McDaniel S.F."/>
            <person name="Hoernstein S.N.W."/>
            <person name="Larsson A."/>
            <person name="Li F.W."/>
            <person name="Perroud P.F."/>
            <person name="Phillips J."/>
            <person name="Ranjan P."/>
            <person name="Rokshar D.S."/>
            <person name="Rothfels C.J."/>
            <person name="Schneider L."/>
            <person name="Shu S."/>
            <person name="Stevenson D.W."/>
            <person name="Thummler F."/>
            <person name="Tillich M."/>
            <person name="Villarreal Aguilar J.C."/>
            <person name="Widiez T."/>
            <person name="Wong G.K."/>
            <person name="Wymore A."/>
            <person name="Zhang Y."/>
            <person name="Zimmer A.D."/>
            <person name="Quatrano R.S."/>
            <person name="Mayer K.F.X."/>
            <person name="Goodstein D."/>
            <person name="Casacuberta J.M."/>
            <person name="Vandepoele K."/>
            <person name="Reski R."/>
            <person name="Cuming A.C."/>
            <person name="Tuskan G.A."/>
            <person name="Maumus F."/>
            <person name="Salse J."/>
            <person name="Schmutz J."/>
            <person name="Rensing S.A."/>
        </authorList>
    </citation>
    <scope>NUCLEOTIDE SEQUENCE [LARGE SCALE GENOMIC DNA]</scope>
    <source>
        <strain evidence="1 2">cv. Gransden 2004</strain>
    </source>
</reference>
<protein>
    <submittedName>
        <fullName evidence="1">Uncharacterized protein</fullName>
    </submittedName>
</protein>
<reference evidence="1" key="3">
    <citation type="submission" date="2020-12" db="UniProtKB">
        <authorList>
            <consortium name="EnsemblPlants"/>
        </authorList>
    </citation>
    <scope>IDENTIFICATION</scope>
</reference>
<dbReference type="Gramene" id="Pp3c24_5873V3.1">
    <property type="protein sequence ID" value="Pp3c24_5873V3.1"/>
    <property type="gene ID" value="Pp3c24_5873"/>
</dbReference>
<dbReference type="EnsemblPlants" id="Pp3c24_5873V3.1">
    <property type="protein sequence ID" value="Pp3c24_5873V3.1"/>
    <property type="gene ID" value="Pp3c24_5873"/>
</dbReference>
<accession>A0A7I4CPI8</accession>